<dbReference type="InterPro" id="IPR036282">
    <property type="entry name" value="Glutathione-S-Trfase_C_sf"/>
</dbReference>
<dbReference type="PROSITE" id="PS50405">
    <property type="entry name" value="GST_CTER"/>
    <property type="match status" value="1"/>
</dbReference>
<protein>
    <submittedName>
        <fullName evidence="4">Glutathione S-transferase family protein</fullName>
    </submittedName>
</protein>
<sequence>MERVLYSHSISVNSYRARLMLNLLNLEYNEISVDLLRSEQKEEAFKKINPLSQVPVLVENDITIWDSHAILIYLAEKYGKDKWFPQNIRDRAFVLQWLFFDANELHNGIGLARIHYKFKIGTDGETFQKRGKQALSVLNERLENRDWIELNKPTLADVACFPFCAVSKEAKIDSTEYSNVQKWMERFSDLKNFVPFRKIERK</sequence>
<dbReference type="Pfam" id="PF00043">
    <property type="entry name" value="GST_C"/>
    <property type="match status" value="1"/>
</dbReference>
<dbReference type="SFLD" id="SFLDS00019">
    <property type="entry name" value="Glutathione_Transferase_(cytos"/>
    <property type="match status" value="1"/>
</dbReference>
<dbReference type="SUPFAM" id="SSF47616">
    <property type="entry name" value="GST C-terminal domain-like"/>
    <property type="match status" value="1"/>
</dbReference>
<dbReference type="SFLD" id="SFLDG00358">
    <property type="entry name" value="Main_(cytGST)"/>
    <property type="match status" value="1"/>
</dbReference>
<dbReference type="InterPro" id="IPR040079">
    <property type="entry name" value="Glutathione_S-Trfase"/>
</dbReference>
<dbReference type="RefSeq" id="WP_039934214.1">
    <property type="nucleotide sequence ID" value="NZ_MCRM02000022.1"/>
</dbReference>
<keyword evidence="5" id="KW-1185">Reference proteome</keyword>
<organism evidence="4 5">
    <name type="scientific">Leptospira inadai serovar Lyme</name>
    <dbReference type="NCBI Taxonomy" id="293084"/>
    <lineage>
        <taxon>Bacteria</taxon>
        <taxon>Pseudomonadati</taxon>
        <taxon>Spirochaetota</taxon>
        <taxon>Spirochaetia</taxon>
        <taxon>Leptospirales</taxon>
        <taxon>Leptospiraceae</taxon>
        <taxon>Leptospira</taxon>
    </lineage>
</organism>
<dbReference type="InterPro" id="IPR004045">
    <property type="entry name" value="Glutathione_S-Trfase_N"/>
</dbReference>
<evidence type="ECO:0000313" key="5">
    <source>
        <dbReference type="Proteomes" id="UP000094669"/>
    </source>
</evidence>
<dbReference type="PANTHER" id="PTHR44051:SF2">
    <property type="entry name" value="HYPOTHETICAL GLUTATHIONE S-TRANSFERASE LIKE PROTEIN"/>
    <property type="match status" value="1"/>
</dbReference>
<accession>A0ABX4YF63</accession>
<feature type="domain" description="GST N-terminal" evidence="2">
    <location>
        <begin position="1"/>
        <end position="82"/>
    </location>
</feature>
<evidence type="ECO:0000313" key="4">
    <source>
        <dbReference type="EMBL" id="PNV73600.1"/>
    </source>
</evidence>
<dbReference type="SUPFAM" id="SSF52833">
    <property type="entry name" value="Thioredoxin-like"/>
    <property type="match status" value="1"/>
</dbReference>
<comment type="caution">
    <text evidence="4">The sequence shown here is derived from an EMBL/GenBank/DDBJ whole genome shotgun (WGS) entry which is preliminary data.</text>
</comment>
<evidence type="ECO:0000259" key="3">
    <source>
        <dbReference type="PROSITE" id="PS50405"/>
    </source>
</evidence>
<dbReference type="EMBL" id="MCRM02000022">
    <property type="protein sequence ID" value="PNV73600.1"/>
    <property type="molecule type" value="Genomic_DNA"/>
</dbReference>
<evidence type="ECO:0000259" key="2">
    <source>
        <dbReference type="PROSITE" id="PS50404"/>
    </source>
</evidence>
<dbReference type="Proteomes" id="UP000094669">
    <property type="component" value="Unassembled WGS sequence"/>
</dbReference>
<gene>
    <name evidence="4" type="ORF">BES34_016975</name>
</gene>
<proteinExistence type="inferred from homology"/>
<dbReference type="InterPro" id="IPR036249">
    <property type="entry name" value="Thioredoxin-like_sf"/>
</dbReference>
<dbReference type="Gene3D" id="3.40.30.10">
    <property type="entry name" value="Glutaredoxin"/>
    <property type="match status" value="1"/>
</dbReference>
<evidence type="ECO:0000256" key="1">
    <source>
        <dbReference type="RuleBase" id="RU003494"/>
    </source>
</evidence>
<dbReference type="Pfam" id="PF02798">
    <property type="entry name" value="GST_N"/>
    <property type="match status" value="1"/>
</dbReference>
<dbReference type="Gene3D" id="1.20.1050.10">
    <property type="match status" value="1"/>
</dbReference>
<dbReference type="SFLD" id="SFLDG01151">
    <property type="entry name" value="Main.2:_Nu-like"/>
    <property type="match status" value="1"/>
</dbReference>
<reference evidence="4" key="1">
    <citation type="submission" date="2018-01" db="EMBL/GenBank/DDBJ databases">
        <title>Genomic characterization of Leptospira inadai serogroup Lyme isolated from captured rat in Brazil and comparative analysis with human reference strain.</title>
        <authorList>
            <person name="Moreno L.Z."/>
            <person name="Loureiro A.P."/>
            <person name="Miraglia F."/>
            <person name="Kremer F.S."/>
            <person name="Eslabao M.R."/>
            <person name="Dellagostin O.A."/>
            <person name="Lilenbaum W."/>
            <person name="Moreno A.M."/>
        </authorList>
    </citation>
    <scope>NUCLEOTIDE SEQUENCE [LARGE SCALE GENOMIC DNA]</scope>
    <source>
        <strain evidence="4">M34/99</strain>
    </source>
</reference>
<dbReference type="PROSITE" id="PS50404">
    <property type="entry name" value="GST_NTER"/>
    <property type="match status" value="1"/>
</dbReference>
<dbReference type="InterPro" id="IPR010987">
    <property type="entry name" value="Glutathione-S-Trfase_C-like"/>
</dbReference>
<name>A0ABX4YF63_9LEPT</name>
<feature type="domain" description="GST C-terminal" evidence="3">
    <location>
        <begin position="87"/>
        <end position="202"/>
    </location>
</feature>
<comment type="similarity">
    <text evidence="1">Belongs to the GST superfamily.</text>
</comment>
<dbReference type="PANTHER" id="PTHR44051">
    <property type="entry name" value="GLUTATHIONE S-TRANSFERASE-RELATED"/>
    <property type="match status" value="1"/>
</dbReference>
<dbReference type="InterPro" id="IPR004046">
    <property type="entry name" value="GST_C"/>
</dbReference>